<dbReference type="KEGG" id="hch:HCH_05191"/>
<dbReference type="GO" id="GO:0071973">
    <property type="term" value="P:bacterial-type flagellum-dependent cell motility"/>
    <property type="evidence" value="ECO:0007669"/>
    <property type="project" value="InterPro"/>
</dbReference>
<evidence type="ECO:0000256" key="8">
    <source>
        <dbReference type="ARBA" id="ARBA00022927"/>
    </source>
</evidence>
<dbReference type="HOGENOM" id="CLU_062625_0_1_6"/>
<evidence type="ECO:0000256" key="2">
    <source>
        <dbReference type="ARBA" id="ARBA00004496"/>
    </source>
</evidence>
<gene>
    <name evidence="12" type="primary">fliH2</name>
    <name evidence="12" type="ordered locus">HCH_05191</name>
</gene>
<dbReference type="Pfam" id="PF02108">
    <property type="entry name" value="FliH"/>
    <property type="match status" value="1"/>
</dbReference>
<evidence type="ECO:0000256" key="9">
    <source>
        <dbReference type="ARBA" id="ARBA00023225"/>
    </source>
</evidence>
<dbReference type="GO" id="GO:0009288">
    <property type="term" value="C:bacterial-type flagellum"/>
    <property type="evidence" value="ECO:0007669"/>
    <property type="project" value="InterPro"/>
</dbReference>
<evidence type="ECO:0000256" key="10">
    <source>
        <dbReference type="SAM" id="MobiDB-lite"/>
    </source>
</evidence>
<feature type="domain" description="Flagellar assembly protein FliH/Type III secretion system HrpE" evidence="11">
    <location>
        <begin position="102"/>
        <end position="224"/>
    </location>
</feature>
<organism evidence="12 13">
    <name type="scientific">Hahella chejuensis (strain KCTC 2396)</name>
    <dbReference type="NCBI Taxonomy" id="349521"/>
    <lineage>
        <taxon>Bacteria</taxon>
        <taxon>Pseudomonadati</taxon>
        <taxon>Pseudomonadota</taxon>
        <taxon>Gammaproteobacteria</taxon>
        <taxon>Oceanospirillales</taxon>
        <taxon>Hahellaceae</taxon>
        <taxon>Hahella</taxon>
    </lineage>
</organism>
<dbReference type="EMBL" id="CP000155">
    <property type="protein sequence ID" value="ABC31869.1"/>
    <property type="molecule type" value="Genomic_DNA"/>
</dbReference>
<name>Q2SBV5_HAHCH</name>
<keyword evidence="12" id="KW-0966">Cell projection</keyword>
<dbReference type="InterPro" id="IPR018035">
    <property type="entry name" value="Flagellar_FliH/T3SS_HrpE"/>
</dbReference>
<dbReference type="OrthoDB" id="6415116at2"/>
<dbReference type="InterPro" id="IPR000563">
    <property type="entry name" value="Flag_FliH"/>
</dbReference>
<evidence type="ECO:0000256" key="5">
    <source>
        <dbReference type="ARBA" id="ARBA00022448"/>
    </source>
</evidence>
<keyword evidence="8" id="KW-0653">Protein transport</keyword>
<dbReference type="eggNOG" id="COG1317">
    <property type="taxonomic scope" value="Bacteria"/>
</dbReference>
<reference evidence="12 13" key="1">
    <citation type="journal article" date="2005" name="Nucleic Acids Res.">
        <title>Genomic blueprint of Hahella chejuensis, a marine microbe producing an algicidal agent.</title>
        <authorList>
            <person name="Jeong H."/>
            <person name="Yim J.H."/>
            <person name="Lee C."/>
            <person name="Choi S.-H."/>
            <person name="Park Y.K."/>
            <person name="Yoon S.H."/>
            <person name="Hur C.-G."/>
            <person name="Kang H.-Y."/>
            <person name="Kim D."/>
            <person name="Lee H.H."/>
            <person name="Park K.H."/>
            <person name="Park S.-H."/>
            <person name="Park H.-S."/>
            <person name="Lee H.K."/>
            <person name="Oh T.K."/>
            <person name="Kim J.F."/>
        </authorList>
    </citation>
    <scope>NUCLEOTIDE SEQUENCE [LARGE SCALE GENOMIC DNA]</scope>
    <source>
        <strain evidence="12 13">KCTC 2396</strain>
    </source>
</reference>
<evidence type="ECO:0000313" key="13">
    <source>
        <dbReference type="Proteomes" id="UP000000238"/>
    </source>
</evidence>
<comment type="similarity">
    <text evidence="3">Belongs to the FliH family.</text>
</comment>
<evidence type="ECO:0000256" key="7">
    <source>
        <dbReference type="ARBA" id="ARBA00022795"/>
    </source>
</evidence>
<keyword evidence="6" id="KW-0963">Cytoplasm</keyword>
<evidence type="ECO:0000256" key="6">
    <source>
        <dbReference type="ARBA" id="ARBA00022490"/>
    </source>
</evidence>
<feature type="compositionally biased region" description="Basic and acidic residues" evidence="10">
    <location>
        <begin position="54"/>
        <end position="94"/>
    </location>
</feature>
<keyword evidence="5" id="KW-0813">Transport</keyword>
<feature type="region of interest" description="Disordered" evidence="10">
    <location>
        <begin position="19"/>
        <end position="95"/>
    </location>
</feature>
<evidence type="ECO:0000256" key="1">
    <source>
        <dbReference type="ARBA" id="ARBA00003041"/>
    </source>
</evidence>
<comment type="subcellular location">
    <subcellularLocation>
        <location evidence="2">Cytoplasm</location>
    </subcellularLocation>
</comment>
<protein>
    <recommendedName>
        <fullName evidence="4">Flagellar assembly protein FliH</fullName>
    </recommendedName>
</protein>
<keyword evidence="12" id="KW-0282">Flagellum</keyword>
<dbReference type="GO" id="GO:0005829">
    <property type="term" value="C:cytosol"/>
    <property type="evidence" value="ECO:0007669"/>
    <property type="project" value="TreeGrafter"/>
</dbReference>
<dbReference type="GO" id="GO:0015031">
    <property type="term" value="P:protein transport"/>
    <property type="evidence" value="ECO:0007669"/>
    <property type="project" value="UniProtKB-KW"/>
</dbReference>
<accession>Q2SBV5</accession>
<evidence type="ECO:0000313" key="12">
    <source>
        <dbReference type="EMBL" id="ABC31869.1"/>
    </source>
</evidence>
<dbReference type="GO" id="GO:0003774">
    <property type="term" value="F:cytoskeletal motor activity"/>
    <property type="evidence" value="ECO:0007669"/>
    <property type="project" value="InterPro"/>
</dbReference>
<comment type="function">
    <text evidence="1">Needed for flagellar regrowth and assembly.</text>
</comment>
<dbReference type="InterPro" id="IPR051472">
    <property type="entry name" value="T3SS_Stator/FliH"/>
</dbReference>
<feature type="region of interest" description="Disordered" evidence="10">
    <location>
        <begin position="263"/>
        <end position="306"/>
    </location>
</feature>
<dbReference type="GO" id="GO:0044781">
    <property type="term" value="P:bacterial-type flagellum organization"/>
    <property type="evidence" value="ECO:0007669"/>
    <property type="project" value="UniProtKB-KW"/>
</dbReference>
<feature type="compositionally biased region" description="Acidic residues" evidence="10">
    <location>
        <begin position="297"/>
        <end position="306"/>
    </location>
</feature>
<dbReference type="AlphaFoldDB" id="Q2SBV5"/>
<evidence type="ECO:0000256" key="3">
    <source>
        <dbReference type="ARBA" id="ARBA00006602"/>
    </source>
</evidence>
<evidence type="ECO:0000256" key="4">
    <source>
        <dbReference type="ARBA" id="ARBA00016507"/>
    </source>
</evidence>
<keyword evidence="12" id="KW-0969">Cilium</keyword>
<dbReference type="RefSeq" id="WP_011398934.1">
    <property type="nucleotide sequence ID" value="NC_007645.1"/>
</dbReference>
<proteinExistence type="inferred from homology"/>
<evidence type="ECO:0000259" key="11">
    <source>
        <dbReference type="Pfam" id="PF02108"/>
    </source>
</evidence>
<keyword evidence="9" id="KW-1006">Bacterial flagellum protein export</keyword>
<dbReference type="PANTHER" id="PTHR34982:SF1">
    <property type="entry name" value="FLAGELLAR ASSEMBLY PROTEIN FLIH"/>
    <property type="match status" value="1"/>
</dbReference>
<keyword evidence="7" id="KW-1005">Bacterial flagellum biogenesis</keyword>
<dbReference type="PRINTS" id="PR01003">
    <property type="entry name" value="FLGFLIH"/>
</dbReference>
<dbReference type="Proteomes" id="UP000000238">
    <property type="component" value="Chromosome"/>
</dbReference>
<keyword evidence="13" id="KW-1185">Reference proteome</keyword>
<dbReference type="STRING" id="349521.HCH_05191"/>
<dbReference type="PANTHER" id="PTHR34982">
    <property type="entry name" value="YOP PROTEINS TRANSLOCATION PROTEIN L"/>
    <property type="match status" value="1"/>
</dbReference>
<sequence length="306" mass="34284">MKDQPETIPKEKLTAYERWELPVMGEQQKTPKIKPPTAAELESIRESAYQEGLEQGKEEGFQKGFEQGHAEGKRKGEQQGLEQGRKSGESEAVKTKSAAIDKALTHFEELAAELETPIRKHQDEVEEALLNLVLAISRAVVFRELKVDRSQILRVLQEALAALPNTEELVTIYLNPQDLAFAKEHLPPERGSRYQADAALMEGGCRVETRHTLLDFTVEKRFQTTVQQMLSRHSDDVSLQETKDFTDQMGEMSDLHRDLLEKNAEAAYSVSETPAEQPDIEASGADKLKQAPSETQETPEGDDESG</sequence>